<evidence type="ECO:0000313" key="7">
    <source>
        <dbReference type="EMBL" id="MDO1534258.1"/>
    </source>
</evidence>
<dbReference type="InterPro" id="IPR009057">
    <property type="entry name" value="Homeodomain-like_sf"/>
</dbReference>
<dbReference type="InterPro" id="IPR036271">
    <property type="entry name" value="Tet_transcr_reg_TetR-rel_C_sf"/>
</dbReference>
<proteinExistence type="predicted"/>
<dbReference type="Pfam" id="PF17932">
    <property type="entry name" value="TetR_C_24"/>
    <property type="match status" value="1"/>
</dbReference>
<reference evidence="7" key="1">
    <citation type="submission" date="2023-06" db="EMBL/GenBank/DDBJ databases">
        <authorList>
            <person name="Jiang Y."/>
            <person name="Liu Q."/>
        </authorList>
    </citation>
    <scope>NUCLEOTIDE SEQUENCE</scope>
    <source>
        <strain evidence="7">CGMCC 1.12090</strain>
    </source>
</reference>
<feature type="domain" description="HTH tetR-type" evidence="6">
    <location>
        <begin position="18"/>
        <end position="78"/>
    </location>
</feature>
<dbReference type="Proteomes" id="UP001169027">
    <property type="component" value="Unassembled WGS sequence"/>
</dbReference>
<evidence type="ECO:0000256" key="2">
    <source>
        <dbReference type="ARBA" id="ARBA00023015"/>
    </source>
</evidence>
<evidence type="ECO:0000256" key="5">
    <source>
        <dbReference type="PROSITE-ProRule" id="PRU00335"/>
    </source>
</evidence>
<dbReference type="Gene3D" id="1.10.10.60">
    <property type="entry name" value="Homeodomain-like"/>
    <property type="match status" value="1"/>
</dbReference>
<dbReference type="PROSITE" id="PS50977">
    <property type="entry name" value="HTH_TETR_2"/>
    <property type="match status" value="1"/>
</dbReference>
<dbReference type="PANTHER" id="PTHR30055">
    <property type="entry name" value="HTH-TYPE TRANSCRIPTIONAL REGULATOR RUTR"/>
    <property type="match status" value="1"/>
</dbReference>
<dbReference type="InterPro" id="IPR041490">
    <property type="entry name" value="KstR2_TetR_C"/>
</dbReference>
<feature type="DNA-binding region" description="H-T-H motif" evidence="5">
    <location>
        <begin position="41"/>
        <end position="60"/>
    </location>
</feature>
<dbReference type="Gene3D" id="1.10.357.10">
    <property type="entry name" value="Tetracycline Repressor, domain 2"/>
    <property type="match status" value="1"/>
</dbReference>
<keyword evidence="4" id="KW-0804">Transcription</keyword>
<name>A0ABT8S717_9BURK</name>
<dbReference type="EMBL" id="JAUKVY010000013">
    <property type="protein sequence ID" value="MDO1534258.1"/>
    <property type="molecule type" value="Genomic_DNA"/>
</dbReference>
<protein>
    <submittedName>
        <fullName evidence="7">TetR/AcrR family transcriptional regulator</fullName>
    </submittedName>
</protein>
<dbReference type="InterPro" id="IPR050109">
    <property type="entry name" value="HTH-type_TetR-like_transc_reg"/>
</dbReference>
<evidence type="ECO:0000259" key="6">
    <source>
        <dbReference type="PROSITE" id="PS50977"/>
    </source>
</evidence>
<keyword evidence="3 5" id="KW-0238">DNA-binding</keyword>
<evidence type="ECO:0000256" key="1">
    <source>
        <dbReference type="ARBA" id="ARBA00022491"/>
    </source>
</evidence>
<keyword evidence="2" id="KW-0805">Transcription regulation</keyword>
<dbReference type="SUPFAM" id="SSF48498">
    <property type="entry name" value="Tetracyclin repressor-like, C-terminal domain"/>
    <property type="match status" value="1"/>
</dbReference>
<sequence length="223" mass="24236">MATDRAARTKAGASATVEDRPTQLIEIASRLFATHGYAGTSLRDIAEQAHITKAALYYHFPNKEALYEQIVVDNLQALIDRVSEAVEQADGATEQVRAFMLTAADVFAEAPDAWIAGSNVFWSSMGPQIREAAVGRRDRFEKLLRGCIARGVASGEFRELDAATAGRLLLSTLNQMTRWIKPDGRLKPRQVIEQYLDIILVGMNAPGAAKGAKAAGRRAAPKP</sequence>
<evidence type="ECO:0000256" key="4">
    <source>
        <dbReference type="ARBA" id="ARBA00023163"/>
    </source>
</evidence>
<organism evidence="7 8">
    <name type="scientific">Variovorax ginsengisoli</name>
    <dbReference type="NCBI Taxonomy" id="363844"/>
    <lineage>
        <taxon>Bacteria</taxon>
        <taxon>Pseudomonadati</taxon>
        <taxon>Pseudomonadota</taxon>
        <taxon>Betaproteobacteria</taxon>
        <taxon>Burkholderiales</taxon>
        <taxon>Comamonadaceae</taxon>
        <taxon>Variovorax</taxon>
    </lineage>
</organism>
<dbReference type="PROSITE" id="PS01081">
    <property type="entry name" value="HTH_TETR_1"/>
    <property type="match status" value="1"/>
</dbReference>
<dbReference type="InterPro" id="IPR023772">
    <property type="entry name" value="DNA-bd_HTH_TetR-type_CS"/>
</dbReference>
<evidence type="ECO:0000256" key="3">
    <source>
        <dbReference type="ARBA" id="ARBA00023125"/>
    </source>
</evidence>
<dbReference type="RefSeq" id="WP_301811728.1">
    <property type="nucleotide sequence ID" value="NZ_JAUJZH010000013.1"/>
</dbReference>
<keyword evidence="8" id="KW-1185">Reference proteome</keyword>
<dbReference type="PANTHER" id="PTHR30055:SF240">
    <property type="entry name" value="HTH-TYPE TRANSCRIPTIONAL REGULATOR ACRR"/>
    <property type="match status" value="1"/>
</dbReference>
<comment type="caution">
    <text evidence="7">The sequence shown here is derived from an EMBL/GenBank/DDBJ whole genome shotgun (WGS) entry which is preliminary data.</text>
</comment>
<evidence type="ECO:0000313" key="8">
    <source>
        <dbReference type="Proteomes" id="UP001169027"/>
    </source>
</evidence>
<dbReference type="Pfam" id="PF00440">
    <property type="entry name" value="TetR_N"/>
    <property type="match status" value="1"/>
</dbReference>
<dbReference type="SUPFAM" id="SSF46689">
    <property type="entry name" value="Homeodomain-like"/>
    <property type="match status" value="1"/>
</dbReference>
<dbReference type="PRINTS" id="PR00455">
    <property type="entry name" value="HTHTETR"/>
</dbReference>
<gene>
    <name evidence="7" type="ORF">Q2T77_18375</name>
</gene>
<dbReference type="InterPro" id="IPR001647">
    <property type="entry name" value="HTH_TetR"/>
</dbReference>
<accession>A0ABT8S717</accession>
<keyword evidence="1" id="KW-0678">Repressor</keyword>